<comment type="caution">
    <text evidence="1">The sequence shown here is derived from an EMBL/GenBank/DDBJ whole genome shotgun (WGS) entry which is preliminary data.</text>
</comment>
<evidence type="ECO:0000313" key="1">
    <source>
        <dbReference type="EMBL" id="KOB78584.1"/>
    </source>
</evidence>
<reference evidence="1 2" key="1">
    <citation type="journal article" date="2015" name="Genome Biol. Evol.">
        <title>The genome of winter moth (Operophtera brumata) provides a genomic perspective on sexual dimorphism and phenology.</title>
        <authorList>
            <person name="Derks M.F."/>
            <person name="Smit S."/>
            <person name="Salis L."/>
            <person name="Schijlen E."/>
            <person name="Bossers A."/>
            <person name="Mateman C."/>
            <person name="Pijl A.S."/>
            <person name="de Ridder D."/>
            <person name="Groenen M.A."/>
            <person name="Visser M.E."/>
            <person name="Megens H.J."/>
        </authorList>
    </citation>
    <scope>NUCLEOTIDE SEQUENCE [LARGE SCALE GENOMIC DNA]</scope>
    <source>
        <strain evidence="1">WM2013NL</strain>
        <tissue evidence="1">Head and thorax</tissue>
    </source>
</reference>
<proteinExistence type="predicted"/>
<dbReference type="AlphaFoldDB" id="A0A0L7LT68"/>
<dbReference type="STRING" id="104452.A0A0L7LT68"/>
<dbReference type="InterPro" id="IPR024079">
    <property type="entry name" value="MetalloPept_cat_dom_sf"/>
</dbReference>
<dbReference type="InterPro" id="IPR036365">
    <property type="entry name" value="PGBD-like_sf"/>
</dbReference>
<dbReference type="EMBL" id="JTDY01000150">
    <property type="protein sequence ID" value="KOB78584.1"/>
    <property type="molecule type" value="Genomic_DNA"/>
</dbReference>
<organism evidence="1 2">
    <name type="scientific">Operophtera brumata</name>
    <name type="common">Winter moth</name>
    <name type="synonym">Phalaena brumata</name>
    <dbReference type="NCBI Taxonomy" id="104452"/>
    <lineage>
        <taxon>Eukaryota</taxon>
        <taxon>Metazoa</taxon>
        <taxon>Ecdysozoa</taxon>
        <taxon>Arthropoda</taxon>
        <taxon>Hexapoda</taxon>
        <taxon>Insecta</taxon>
        <taxon>Pterygota</taxon>
        <taxon>Neoptera</taxon>
        <taxon>Endopterygota</taxon>
        <taxon>Lepidoptera</taxon>
        <taxon>Glossata</taxon>
        <taxon>Ditrysia</taxon>
        <taxon>Geometroidea</taxon>
        <taxon>Geometridae</taxon>
        <taxon>Larentiinae</taxon>
        <taxon>Operophtera</taxon>
    </lineage>
</organism>
<accession>A0A0L7LT68</accession>
<gene>
    <name evidence="1" type="ORF">OBRU01_02131</name>
</gene>
<dbReference type="PANTHER" id="PTHR10201:SF308">
    <property type="entry name" value="MATRIX METALLOPROTEINASE 2"/>
    <property type="match status" value="1"/>
</dbReference>
<keyword evidence="2" id="KW-1185">Reference proteome</keyword>
<dbReference type="SUPFAM" id="SSF47090">
    <property type="entry name" value="PGBD-like"/>
    <property type="match status" value="1"/>
</dbReference>
<dbReference type="PANTHER" id="PTHR10201">
    <property type="entry name" value="MATRIX METALLOPROTEINASE"/>
    <property type="match status" value="1"/>
</dbReference>
<dbReference type="Gene3D" id="3.40.390.10">
    <property type="entry name" value="Collagenase (Catalytic Domain)"/>
    <property type="match status" value="1"/>
</dbReference>
<dbReference type="GO" id="GO:0030198">
    <property type="term" value="P:extracellular matrix organization"/>
    <property type="evidence" value="ECO:0007669"/>
    <property type="project" value="TreeGrafter"/>
</dbReference>
<name>A0A0L7LT68_OPEBR</name>
<dbReference type="GO" id="GO:0004222">
    <property type="term" value="F:metalloendopeptidase activity"/>
    <property type="evidence" value="ECO:0007669"/>
    <property type="project" value="TreeGrafter"/>
</dbReference>
<evidence type="ECO:0000313" key="2">
    <source>
        <dbReference type="Proteomes" id="UP000037510"/>
    </source>
</evidence>
<protein>
    <submittedName>
        <fullName evidence="1">Putative matrix metalloproteinase</fullName>
    </submittedName>
</protein>
<dbReference type="GO" id="GO:0005615">
    <property type="term" value="C:extracellular space"/>
    <property type="evidence" value="ECO:0007669"/>
    <property type="project" value="TreeGrafter"/>
</dbReference>
<sequence>MPHRTEFGGIPVTGDIDSETLELMKKKRCGMPDREEGDEENGHRRKRFAIQGSKWEHTNLTWRWLRLLYRAFGTISPKTKSQIRPNEMFFIDTDLAPSVVAEPFSITHLLADRVHCIKFS</sequence>
<dbReference type="GO" id="GO:0030574">
    <property type="term" value="P:collagen catabolic process"/>
    <property type="evidence" value="ECO:0007669"/>
    <property type="project" value="TreeGrafter"/>
</dbReference>
<dbReference type="Proteomes" id="UP000037510">
    <property type="component" value="Unassembled WGS sequence"/>
</dbReference>